<evidence type="ECO:0000313" key="3">
    <source>
        <dbReference type="Proteomes" id="UP000799291"/>
    </source>
</evidence>
<feature type="compositionally biased region" description="Polar residues" evidence="1">
    <location>
        <begin position="51"/>
        <end position="65"/>
    </location>
</feature>
<evidence type="ECO:0000313" key="2">
    <source>
        <dbReference type="EMBL" id="KAF2686955.1"/>
    </source>
</evidence>
<dbReference type="AlphaFoldDB" id="A0A6G1J9W2"/>
<accession>A0A6G1J9W2</accession>
<dbReference type="OrthoDB" id="3677625at2759"/>
<organism evidence="2 3">
    <name type="scientific">Lentithecium fluviatile CBS 122367</name>
    <dbReference type="NCBI Taxonomy" id="1168545"/>
    <lineage>
        <taxon>Eukaryota</taxon>
        <taxon>Fungi</taxon>
        <taxon>Dikarya</taxon>
        <taxon>Ascomycota</taxon>
        <taxon>Pezizomycotina</taxon>
        <taxon>Dothideomycetes</taxon>
        <taxon>Pleosporomycetidae</taxon>
        <taxon>Pleosporales</taxon>
        <taxon>Massarineae</taxon>
        <taxon>Lentitheciaceae</taxon>
        <taxon>Lentithecium</taxon>
    </lineage>
</organism>
<feature type="region of interest" description="Disordered" evidence="1">
    <location>
        <begin position="317"/>
        <end position="350"/>
    </location>
</feature>
<keyword evidence="3" id="KW-1185">Reference proteome</keyword>
<sequence>MDHLAHREARRLVDQFVRQWPKKAVDILVRCCDDENILREIMTDLAVQQPGTSQQEAFSPSNGLNLTIGRLGQPRPTSSRDSQHSASPPPRQTPRRRPSSNARPFAPPSPPSTRTASSVISHSSKDDVGPGEYIVLIIITEKSVDEKVARMRNEPIMHSVMREDVARKRKITTSRAEECYVSVPHPTVARAHTQVPVLECATVEWRRPQSNSTHSTTFYIVPRDVLDIDILLGYEDSGEGASGYPPPVAPQPQRQRAFHFEEYDHNKRPPAPTPPLAHSYHRSTIMYDGSHPTTPVQQQQQHSVHQFVENLVNRQHAHGAAVEPSRLSQHSPAVTVRGSHSSHIEHPQPLRPVAAPNASGHNVDQNAASDKVRLNFDWGPTPMKVWIELRAPGEAFFEAFQQQVQKRKGMFERSQVTIYLKKDKKTPDDEACELSLDMNDLEADWEATVEWLEENRRGEPPRVYGRVQVGEG</sequence>
<gene>
    <name evidence="2" type="ORF">K458DRAFT_402477</name>
</gene>
<reference evidence="2" key="1">
    <citation type="journal article" date="2020" name="Stud. Mycol.">
        <title>101 Dothideomycetes genomes: a test case for predicting lifestyles and emergence of pathogens.</title>
        <authorList>
            <person name="Haridas S."/>
            <person name="Albert R."/>
            <person name="Binder M."/>
            <person name="Bloem J."/>
            <person name="Labutti K."/>
            <person name="Salamov A."/>
            <person name="Andreopoulos B."/>
            <person name="Baker S."/>
            <person name="Barry K."/>
            <person name="Bills G."/>
            <person name="Bluhm B."/>
            <person name="Cannon C."/>
            <person name="Castanera R."/>
            <person name="Culley D."/>
            <person name="Daum C."/>
            <person name="Ezra D."/>
            <person name="Gonzalez J."/>
            <person name="Henrissat B."/>
            <person name="Kuo A."/>
            <person name="Liang C."/>
            <person name="Lipzen A."/>
            <person name="Lutzoni F."/>
            <person name="Magnuson J."/>
            <person name="Mondo S."/>
            <person name="Nolan M."/>
            <person name="Ohm R."/>
            <person name="Pangilinan J."/>
            <person name="Park H.-J."/>
            <person name="Ramirez L."/>
            <person name="Alfaro M."/>
            <person name="Sun H."/>
            <person name="Tritt A."/>
            <person name="Yoshinaga Y."/>
            <person name="Zwiers L.-H."/>
            <person name="Turgeon B."/>
            <person name="Goodwin S."/>
            <person name="Spatafora J."/>
            <person name="Crous P."/>
            <person name="Grigoriev I."/>
        </authorList>
    </citation>
    <scope>NUCLEOTIDE SEQUENCE</scope>
    <source>
        <strain evidence="2">CBS 122367</strain>
    </source>
</reference>
<feature type="region of interest" description="Disordered" evidence="1">
    <location>
        <begin position="51"/>
        <end position="125"/>
    </location>
</feature>
<proteinExistence type="predicted"/>
<name>A0A6G1J9W2_9PLEO</name>
<dbReference type="Proteomes" id="UP000799291">
    <property type="component" value="Unassembled WGS sequence"/>
</dbReference>
<protein>
    <submittedName>
        <fullName evidence="2">Uncharacterized protein</fullName>
    </submittedName>
</protein>
<dbReference type="EMBL" id="MU005576">
    <property type="protein sequence ID" value="KAF2686955.1"/>
    <property type="molecule type" value="Genomic_DNA"/>
</dbReference>
<evidence type="ECO:0000256" key="1">
    <source>
        <dbReference type="SAM" id="MobiDB-lite"/>
    </source>
</evidence>